<evidence type="ECO:0000313" key="2">
    <source>
        <dbReference type="Proteomes" id="UP001148662"/>
    </source>
</evidence>
<keyword evidence="2" id="KW-1185">Reference proteome</keyword>
<comment type="caution">
    <text evidence="1">The sequence shown here is derived from an EMBL/GenBank/DDBJ whole genome shotgun (WGS) entry which is preliminary data.</text>
</comment>
<gene>
    <name evidence="1" type="ORF">NM688_g736</name>
</gene>
<proteinExistence type="predicted"/>
<protein>
    <submittedName>
        <fullName evidence="1">Uncharacterized protein</fullName>
    </submittedName>
</protein>
<dbReference type="EMBL" id="JANHOG010000067">
    <property type="protein sequence ID" value="KAJ3558758.1"/>
    <property type="molecule type" value="Genomic_DNA"/>
</dbReference>
<evidence type="ECO:0000313" key="1">
    <source>
        <dbReference type="EMBL" id="KAJ3558758.1"/>
    </source>
</evidence>
<sequence length="494" mass="55921">MDNARSADTSSLLSGFSLVRTLTGRSRDSRRTSRTALTSVPSHNSRKSAQSRLSASAQNLPVEVVVEILAYALPSIYSRATHFRSDTSTFYREVTHDFRSVLQRTQGILYRAALVCKAWYPVANELLYSCPFFSAHDSVVAFGRTLRAVPQLGQFVREAWFFNEEGTNRLDLMGLKRKNSQRVQADLSIVLRTCTSLDYFIVCNHGLIDHPNFPIDNILVYGLPSAPDAPHIPRLTLHGPAAFNEPWSRHAKPSNLDPQHLEVLCMRDIETSPAVVKYAPYLPTLPRLHTLQVYMRTREETPLVSSGTFPGLRTLEVYRDVFDNRRPECMRAIAVDELCLQKLDRLHLIGRALESALFRLWAEAQLLNTVRHLAIGLLHRNEHAFLADWRLPDKLETLVVVVWHDESGTNHDLGELGHAKSLLTALASCVQRNRQHHTFRELHIRATAILTDELRSLVRDLRKLCGSHGFDCQYTEGCVDEWISQRLSGSISAD</sequence>
<organism evidence="1 2">
    <name type="scientific">Phlebia brevispora</name>
    <dbReference type="NCBI Taxonomy" id="194682"/>
    <lineage>
        <taxon>Eukaryota</taxon>
        <taxon>Fungi</taxon>
        <taxon>Dikarya</taxon>
        <taxon>Basidiomycota</taxon>
        <taxon>Agaricomycotina</taxon>
        <taxon>Agaricomycetes</taxon>
        <taxon>Polyporales</taxon>
        <taxon>Meruliaceae</taxon>
        <taxon>Phlebia</taxon>
    </lineage>
</organism>
<name>A0ACC1TD58_9APHY</name>
<accession>A0ACC1TD58</accession>
<dbReference type="Proteomes" id="UP001148662">
    <property type="component" value="Unassembled WGS sequence"/>
</dbReference>
<reference evidence="1" key="1">
    <citation type="submission" date="2022-07" db="EMBL/GenBank/DDBJ databases">
        <title>Genome Sequence of Phlebia brevispora.</title>
        <authorList>
            <person name="Buettner E."/>
        </authorList>
    </citation>
    <scope>NUCLEOTIDE SEQUENCE</scope>
    <source>
        <strain evidence="1">MPL23</strain>
    </source>
</reference>